<feature type="binding site" evidence="4">
    <location>
        <position position="165"/>
    </location>
    <ligand>
        <name>Mn(2+)</name>
        <dbReference type="ChEBI" id="CHEBI:29035"/>
        <label>1</label>
    </ligand>
</feature>
<evidence type="ECO:0000313" key="8">
    <source>
        <dbReference type="Proteomes" id="UP000515317"/>
    </source>
</evidence>
<sequence>MSHDPLSPRPTDRALDPSFRHGQSTEPNYSGVVSFLRRTYARDATGFDVAIWGVPFDTSVSNRPGARFGARALREASTILDGDPVYPFGLDIFEKMSVCDTGDAVADYGYPQEAPAAIEAQAAARYATGAHLVSLGGDHFITLPILRALTKKIGGPVALIQFDAHQDTWDDEDGRIDHGTFVTTAVKEGLILPEKSIQVGVRTHAPKDYGITVLNGFETAKLGPEAVAARILSHVGTVPAYITFDIDALDPAFAPGTGTPVSGGLSSREALSVLRGLESLNLKGFDVVEVSPPYDHAGITALAGATLAQYYLGLLAARKNAGAVIRP</sequence>
<dbReference type="AlphaFoldDB" id="A0A6S6QSG9"/>
<dbReference type="PROSITE" id="PS51409">
    <property type="entry name" value="ARGINASE_2"/>
    <property type="match status" value="1"/>
</dbReference>
<dbReference type="PANTHER" id="PTHR11358:SF26">
    <property type="entry name" value="GUANIDINO ACID HYDROLASE, MITOCHONDRIAL"/>
    <property type="match status" value="1"/>
</dbReference>
<feature type="compositionally biased region" description="Basic and acidic residues" evidence="6">
    <location>
        <begin position="10"/>
        <end position="19"/>
    </location>
</feature>
<keyword evidence="3 5" id="KW-0378">Hydrolase</keyword>
<dbReference type="SUPFAM" id="SSF52768">
    <property type="entry name" value="Arginase/deacetylase"/>
    <property type="match status" value="1"/>
</dbReference>
<name>A0A6S6QSG9_9HYPH</name>
<dbReference type="NCBIfam" id="TIGR01230">
    <property type="entry name" value="agmatinase"/>
    <property type="match status" value="1"/>
</dbReference>
<dbReference type="Proteomes" id="UP000515317">
    <property type="component" value="Chromosome"/>
</dbReference>
<evidence type="ECO:0000256" key="6">
    <source>
        <dbReference type="SAM" id="MobiDB-lite"/>
    </source>
</evidence>
<gene>
    <name evidence="7" type="ORF">IZ6_16220</name>
</gene>
<proteinExistence type="inferred from homology"/>
<dbReference type="RefSeq" id="WP_222874578.1">
    <property type="nucleotide sequence ID" value="NZ_AP023361.1"/>
</dbReference>
<feature type="region of interest" description="Disordered" evidence="6">
    <location>
        <begin position="1"/>
        <end position="25"/>
    </location>
</feature>
<organism evidence="7 8">
    <name type="scientific">Terrihabitans soli</name>
    <dbReference type="NCBI Taxonomy" id="708113"/>
    <lineage>
        <taxon>Bacteria</taxon>
        <taxon>Pseudomonadati</taxon>
        <taxon>Pseudomonadota</taxon>
        <taxon>Alphaproteobacteria</taxon>
        <taxon>Hyphomicrobiales</taxon>
        <taxon>Terrihabitans</taxon>
    </lineage>
</organism>
<dbReference type="InterPro" id="IPR005925">
    <property type="entry name" value="Agmatinase-rel"/>
</dbReference>
<feature type="binding site" evidence="4">
    <location>
        <position position="247"/>
    </location>
    <ligand>
        <name>Mn(2+)</name>
        <dbReference type="ChEBI" id="CHEBI:29035"/>
        <label>1</label>
    </ligand>
</feature>
<keyword evidence="4" id="KW-0464">Manganese</keyword>
<accession>A0A6S6QSG9</accession>
<comment type="cofactor">
    <cofactor evidence="4">
        <name>Mn(2+)</name>
        <dbReference type="ChEBI" id="CHEBI:29035"/>
    </cofactor>
    <text evidence="4">Binds 2 manganese ions per subunit.</text>
</comment>
<dbReference type="PIRSF" id="PIRSF036979">
    <property type="entry name" value="Arginase"/>
    <property type="match status" value="1"/>
</dbReference>
<dbReference type="EMBL" id="AP023361">
    <property type="protein sequence ID" value="BCJ90887.1"/>
    <property type="molecule type" value="Genomic_DNA"/>
</dbReference>
<dbReference type="PANTHER" id="PTHR11358">
    <property type="entry name" value="ARGINASE/AGMATINASE"/>
    <property type="match status" value="1"/>
</dbReference>
<dbReference type="Gene3D" id="3.40.800.10">
    <property type="entry name" value="Ureohydrolase domain"/>
    <property type="match status" value="1"/>
</dbReference>
<dbReference type="InterPro" id="IPR020855">
    <property type="entry name" value="Ureohydrolase_Mn_BS"/>
</dbReference>
<feature type="binding site" evidence="4">
    <location>
        <position position="139"/>
    </location>
    <ligand>
        <name>Mn(2+)</name>
        <dbReference type="ChEBI" id="CHEBI:29035"/>
        <label>1</label>
    </ligand>
</feature>
<dbReference type="GO" id="GO:0033389">
    <property type="term" value="P:putrescine biosynthetic process from arginine, via agmatine"/>
    <property type="evidence" value="ECO:0007669"/>
    <property type="project" value="TreeGrafter"/>
</dbReference>
<dbReference type="GO" id="GO:0046872">
    <property type="term" value="F:metal ion binding"/>
    <property type="evidence" value="ECO:0007669"/>
    <property type="project" value="UniProtKB-KW"/>
</dbReference>
<feature type="binding site" evidence="4">
    <location>
        <position position="163"/>
    </location>
    <ligand>
        <name>Mn(2+)</name>
        <dbReference type="ChEBI" id="CHEBI:29035"/>
        <label>1</label>
    </ligand>
</feature>
<keyword evidence="8" id="KW-1185">Reference proteome</keyword>
<evidence type="ECO:0000256" key="1">
    <source>
        <dbReference type="ARBA" id="ARBA00009227"/>
    </source>
</evidence>
<evidence type="ECO:0000313" key="7">
    <source>
        <dbReference type="EMBL" id="BCJ90887.1"/>
    </source>
</evidence>
<dbReference type="NCBIfam" id="NF002564">
    <property type="entry name" value="PRK02190.1"/>
    <property type="match status" value="1"/>
</dbReference>
<dbReference type="InterPro" id="IPR023696">
    <property type="entry name" value="Ureohydrolase_dom_sf"/>
</dbReference>
<dbReference type="KEGG" id="tso:IZ6_16220"/>
<dbReference type="Pfam" id="PF00491">
    <property type="entry name" value="Arginase"/>
    <property type="match status" value="1"/>
</dbReference>
<dbReference type="PROSITE" id="PS01053">
    <property type="entry name" value="ARGINASE_1"/>
    <property type="match status" value="1"/>
</dbReference>
<dbReference type="InterPro" id="IPR006035">
    <property type="entry name" value="Ureohydrolase"/>
</dbReference>
<evidence type="ECO:0000256" key="4">
    <source>
        <dbReference type="PIRSR" id="PIRSR036979-1"/>
    </source>
</evidence>
<reference evidence="7 8" key="1">
    <citation type="submission" date="2020-08" db="EMBL/GenBank/DDBJ databases">
        <title>Genome sequence of Rhizobiales bacterium strain IZ6.</title>
        <authorList>
            <person name="Nakai R."/>
            <person name="Naganuma T."/>
        </authorList>
    </citation>
    <scope>NUCLEOTIDE SEQUENCE [LARGE SCALE GENOMIC DNA]</scope>
    <source>
        <strain evidence="7 8">IZ6</strain>
    </source>
</reference>
<evidence type="ECO:0000256" key="3">
    <source>
        <dbReference type="ARBA" id="ARBA00022801"/>
    </source>
</evidence>
<comment type="similarity">
    <text evidence="1">Belongs to the arginase family. Agmatinase subfamily.</text>
</comment>
<protein>
    <submittedName>
        <fullName evidence="7">Agmatinase</fullName>
    </submittedName>
</protein>
<evidence type="ECO:0000256" key="5">
    <source>
        <dbReference type="RuleBase" id="RU003684"/>
    </source>
</evidence>
<feature type="binding site" evidence="4">
    <location>
        <position position="167"/>
    </location>
    <ligand>
        <name>Mn(2+)</name>
        <dbReference type="ChEBI" id="CHEBI:29035"/>
        <label>1</label>
    </ligand>
</feature>
<evidence type="ECO:0000256" key="2">
    <source>
        <dbReference type="ARBA" id="ARBA00022723"/>
    </source>
</evidence>
<dbReference type="GO" id="GO:0008783">
    <property type="term" value="F:agmatinase activity"/>
    <property type="evidence" value="ECO:0007669"/>
    <property type="project" value="TreeGrafter"/>
</dbReference>
<feature type="binding site" evidence="4">
    <location>
        <position position="245"/>
    </location>
    <ligand>
        <name>Mn(2+)</name>
        <dbReference type="ChEBI" id="CHEBI:29035"/>
        <label>1</label>
    </ligand>
</feature>
<dbReference type="CDD" id="cd11592">
    <property type="entry name" value="Agmatinase_PAH"/>
    <property type="match status" value="1"/>
</dbReference>
<keyword evidence="2 4" id="KW-0479">Metal-binding</keyword>